<dbReference type="Proteomes" id="UP000654573">
    <property type="component" value="Unassembled WGS sequence"/>
</dbReference>
<dbReference type="Gene3D" id="1.10.10.10">
    <property type="entry name" value="Winged helix-like DNA-binding domain superfamily/Winged helix DNA-binding domain"/>
    <property type="match status" value="1"/>
</dbReference>
<sequence length="258" mass="29974">MHALEGLQVYYNNSKDGDIYHTVVGIILQNIHKVKNCTIYDLAELCYVSPTTISRLSKKLGYRGFQDFKNNLINTIKNYEMLNRYVSFNAKAKYEDDLVAYLALMERQVSNLREDISVEKMDQIIDSIQNSKKVNFYTNGTVFSEYRFQGDLIMTGHMSEIKNSASEQLEDIKNLTEKDMVIMLAPIVSDAVDVNEIIRKIKERGAALFVLTDAYYPQFKKYADHIYCFEGDMGIIDDYRFAMYINLLSIRFREKVMV</sequence>
<keyword evidence="3" id="KW-1185">Reference proteome</keyword>
<proteinExistence type="predicted"/>
<reference evidence="2 3" key="1">
    <citation type="submission" date="2020-08" db="EMBL/GenBank/DDBJ databases">
        <title>Genome public.</title>
        <authorList>
            <person name="Liu C."/>
            <person name="Sun Q."/>
        </authorList>
    </citation>
    <scope>NUCLEOTIDE SEQUENCE [LARGE SCALE GENOMIC DNA]</scope>
    <source>
        <strain evidence="2 3">NSJ-34</strain>
    </source>
</reference>
<dbReference type="SUPFAM" id="SSF53697">
    <property type="entry name" value="SIS domain"/>
    <property type="match status" value="1"/>
</dbReference>
<protein>
    <submittedName>
        <fullName evidence="2">MurR/RpiR family transcriptional regulator</fullName>
    </submittedName>
</protein>
<dbReference type="PANTHER" id="PTHR30514">
    <property type="entry name" value="GLUCOKINASE"/>
    <property type="match status" value="1"/>
</dbReference>
<dbReference type="EMBL" id="JACOOU010000002">
    <property type="protein sequence ID" value="MBC5671824.1"/>
    <property type="molecule type" value="Genomic_DNA"/>
</dbReference>
<dbReference type="InterPro" id="IPR046348">
    <property type="entry name" value="SIS_dom_sf"/>
</dbReference>
<dbReference type="Gene3D" id="3.40.50.10490">
    <property type="entry name" value="Glucose-6-phosphate isomerase like protein, domain 1"/>
    <property type="match status" value="1"/>
</dbReference>
<dbReference type="InterPro" id="IPR000281">
    <property type="entry name" value="HTH_RpiR"/>
</dbReference>
<dbReference type="PROSITE" id="PS51071">
    <property type="entry name" value="HTH_RPIR"/>
    <property type="match status" value="1"/>
</dbReference>
<evidence type="ECO:0000313" key="3">
    <source>
        <dbReference type="Proteomes" id="UP000654573"/>
    </source>
</evidence>
<dbReference type="PANTHER" id="PTHR30514:SF1">
    <property type="entry name" value="HTH-TYPE TRANSCRIPTIONAL REGULATOR HEXR-RELATED"/>
    <property type="match status" value="1"/>
</dbReference>
<accession>A0ABR7F9C5</accession>
<name>A0ABR7F9C5_9FIRM</name>
<dbReference type="InterPro" id="IPR036388">
    <property type="entry name" value="WH-like_DNA-bd_sf"/>
</dbReference>
<dbReference type="InterPro" id="IPR047640">
    <property type="entry name" value="RpiR-like"/>
</dbReference>
<comment type="caution">
    <text evidence="2">The sequence shown here is derived from an EMBL/GenBank/DDBJ whole genome shotgun (WGS) entry which is preliminary data.</text>
</comment>
<dbReference type="Pfam" id="PF01418">
    <property type="entry name" value="HTH_6"/>
    <property type="match status" value="1"/>
</dbReference>
<dbReference type="RefSeq" id="WP_033142350.1">
    <property type="nucleotide sequence ID" value="NZ_JACOOU010000002.1"/>
</dbReference>
<evidence type="ECO:0000313" key="2">
    <source>
        <dbReference type="EMBL" id="MBC5671824.1"/>
    </source>
</evidence>
<gene>
    <name evidence="2" type="ORF">H8S76_06150</name>
</gene>
<evidence type="ECO:0000259" key="1">
    <source>
        <dbReference type="PROSITE" id="PS51071"/>
    </source>
</evidence>
<organism evidence="2 3">
    <name type="scientific">Blautia celeris</name>
    <dbReference type="NCBI Taxonomy" id="2763026"/>
    <lineage>
        <taxon>Bacteria</taxon>
        <taxon>Bacillati</taxon>
        <taxon>Bacillota</taxon>
        <taxon>Clostridia</taxon>
        <taxon>Lachnospirales</taxon>
        <taxon>Lachnospiraceae</taxon>
        <taxon>Blautia</taxon>
    </lineage>
</organism>
<feature type="domain" description="HTH rpiR-type" evidence="1">
    <location>
        <begin position="1"/>
        <end position="79"/>
    </location>
</feature>
<dbReference type="InterPro" id="IPR009057">
    <property type="entry name" value="Homeodomain-like_sf"/>
</dbReference>
<dbReference type="SUPFAM" id="SSF46689">
    <property type="entry name" value="Homeodomain-like"/>
    <property type="match status" value="1"/>
</dbReference>